<protein>
    <submittedName>
        <fullName evidence="1">13770_t:CDS:1</fullName>
    </submittedName>
</protein>
<dbReference type="OrthoDB" id="760868at2759"/>
<reference evidence="1" key="1">
    <citation type="submission" date="2021-06" db="EMBL/GenBank/DDBJ databases">
        <authorList>
            <person name="Kallberg Y."/>
            <person name="Tangrot J."/>
            <person name="Rosling A."/>
        </authorList>
    </citation>
    <scope>NUCLEOTIDE SEQUENCE</scope>
    <source>
        <strain evidence="1">MA453B</strain>
    </source>
</reference>
<keyword evidence="2" id="KW-1185">Reference proteome</keyword>
<organism evidence="1 2">
    <name type="scientific">Dentiscutata erythropus</name>
    <dbReference type="NCBI Taxonomy" id="1348616"/>
    <lineage>
        <taxon>Eukaryota</taxon>
        <taxon>Fungi</taxon>
        <taxon>Fungi incertae sedis</taxon>
        <taxon>Mucoromycota</taxon>
        <taxon>Glomeromycotina</taxon>
        <taxon>Glomeromycetes</taxon>
        <taxon>Diversisporales</taxon>
        <taxon>Gigasporaceae</taxon>
        <taxon>Dentiscutata</taxon>
    </lineage>
</organism>
<dbReference type="InterPro" id="IPR011989">
    <property type="entry name" value="ARM-like"/>
</dbReference>
<feature type="non-terminal residue" evidence="1">
    <location>
        <position position="71"/>
    </location>
</feature>
<sequence>EYIHKKMDPLEDFTSPVSSAIAFLMDLAKHRKKHTFVNIMEFITAVLINYQNASPENKNPRSKDGALKMIG</sequence>
<dbReference type="AlphaFoldDB" id="A0A9N9KFQ0"/>
<name>A0A9N9KFQ0_9GLOM</name>
<accession>A0A9N9KFQ0</accession>
<evidence type="ECO:0000313" key="1">
    <source>
        <dbReference type="EMBL" id="CAG8827129.1"/>
    </source>
</evidence>
<gene>
    <name evidence="1" type="ORF">DERYTH_LOCUS28229</name>
</gene>
<dbReference type="Gene3D" id="1.25.10.10">
    <property type="entry name" value="Leucine-rich Repeat Variant"/>
    <property type="match status" value="1"/>
</dbReference>
<comment type="caution">
    <text evidence="1">The sequence shown here is derived from an EMBL/GenBank/DDBJ whole genome shotgun (WGS) entry which is preliminary data.</text>
</comment>
<feature type="non-terminal residue" evidence="1">
    <location>
        <position position="1"/>
    </location>
</feature>
<evidence type="ECO:0000313" key="2">
    <source>
        <dbReference type="Proteomes" id="UP000789405"/>
    </source>
</evidence>
<dbReference type="EMBL" id="CAJVPY010069157">
    <property type="protein sequence ID" value="CAG8827129.1"/>
    <property type="molecule type" value="Genomic_DNA"/>
</dbReference>
<proteinExistence type="predicted"/>
<dbReference type="Proteomes" id="UP000789405">
    <property type="component" value="Unassembled WGS sequence"/>
</dbReference>